<keyword evidence="6 8" id="KW-1133">Transmembrane helix</keyword>
<sequence>MAEPRPPTDLDEEIEDRHLLVAESGFRWVERALLIVTMVMTLVAAGTEVWSVVADRRIELADLLLMFLYTEVIGMIAVFYTGKGAFFVFPIFIAITAIARLIVLQGKDMAPENVVFDAGAILLLAVAALVIGRFRDK</sequence>
<comment type="similarity">
    <text evidence="2">Belongs to the PsiE family.</text>
</comment>
<evidence type="ECO:0000256" key="5">
    <source>
        <dbReference type="ARBA" id="ARBA00022692"/>
    </source>
</evidence>
<dbReference type="InterPro" id="IPR020948">
    <property type="entry name" value="P_starv_induced_PsiE-like"/>
</dbReference>
<feature type="transmembrane region" description="Helical" evidence="8">
    <location>
        <begin position="32"/>
        <end position="53"/>
    </location>
</feature>
<keyword evidence="4" id="KW-1003">Cell membrane</keyword>
<evidence type="ECO:0000313" key="9">
    <source>
        <dbReference type="EMBL" id="KEO96673.1"/>
    </source>
</evidence>
<evidence type="ECO:0000256" key="8">
    <source>
        <dbReference type="SAM" id="Phobius"/>
    </source>
</evidence>
<reference evidence="9 10" key="1">
    <citation type="submission" date="2014-04" db="EMBL/GenBank/DDBJ databases">
        <title>A comprehensive comparison of genomes of Erythrobacter spp. Strains.</title>
        <authorList>
            <person name="Zheng Q."/>
        </authorList>
    </citation>
    <scope>NUCLEOTIDE SEQUENCE [LARGE SCALE GENOMIC DNA]</scope>
    <source>
        <strain evidence="9 10">DSM 8509</strain>
    </source>
</reference>
<evidence type="ECO:0000256" key="6">
    <source>
        <dbReference type="ARBA" id="ARBA00022989"/>
    </source>
</evidence>
<gene>
    <name evidence="9" type="ORF">EH32_08300</name>
</gene>
<keyword evidence="5 8" id="KW-0812">Transmembrane</keyword>
<dbReference type="PANTHER" id="PTHR37819">
    <property type="entry name" value="PROTEIN PSIE"/>
    <property type="match status" value="1"/>
</dbReference>
<evidence type="ECO:0000256" key="7">
    <source>
        <dbReference type="ARBA" id="ARBA00023136"/>
    </source>
</evidence>
<dbReference type="GO" id="GO:0016036">
    <property type="term" value="P:cellular response to phosphate starvation"/>
    <property type="evidence" value="ECO:0007669"/>
    <property type="project" value="InterPro"/>
</dbReference>
<evidence type="ECO:0000313" key="10">
    <source>
        <dbReference type="Proteomes" id="UP000027866"/>
    </source>
</evidence>
<accession>A0A074MXX9</accession>
<name>A0A074MXX9_9SPHN</name>
<comment type="caution">
    <text evidence="9">The sequence shown here is derived from an EMBL/GenBank/DDBJ whole genome shotgun (WGS) entry which is preliminary data.</text>
</comment>
<evidence type="ECO:0000256" key="4">
    <source>
        <dbReference type="ARBA" id="ARBA00022475"/>
    </source>
</evidence>
<feature type="transmembrane region" description="Helical" evidence="8">
    <location>
        <begin position="86"/>
        <end position="103"/>
    </location>
</feature>
<dbReference type="InterPro" id="IPR009315">
    <property type="entry name" value="P_starv_induced_PsiE"/>
</dbReference>
<dbReference type="PANTHER" id="PTHR37819:SF1">
    <property type="entry name" value="PROTEIN PSIE"/>
    <property type="match status" value="1"/>
</dbReference>
<keyword evidence="7 8" id="KW-0472">Membrane</keyword>
<comment type="subcellular location">
    <subcellularLocation>
        <location evidence="1">Cell inner membrane</location>
        <topology evidence="1">Multi-pass membrane protein</topology>
    </subcellularLocation>
</comment>
<organism evidence="9 10">
    <name type="scientific">Erythrobacter litoralis</name>
    <dbReference type="NCBI Taxonomy" id="39960"/>
    <lineage>
        <taxon>Bacteria</taxon>
        <taxon>Pseudomonadati</taxon>
        <taxon>Pseudomonadota</taxon>
        <taxon>Alphaproteobacteria</taxon>
        <taxon>Sphingomonadales</taxon>
        <taxon>Erythrobacteraceae</taxon>
        <taxon>Erythrobacter/Porphyrobacter group</taxon>
        <taxon>Erythrobacter</taxon>
    </lineage>
</organism>
<feature type="transmembrane region" description="Helical" evidence="8">
    <location>
        <begin position="60"/>
        <end position="80"/>
    </location>
</feature>
<protein>
    <recommendedName>
        <fullName evidence="3">Protein PsiE</fullName>
    </recommendedName>
</protein>
<dbReference type="AlphaFoldDB" id="A0A074MXX9"/>
<keyword evidence="10" id="KW-1185">Reference proteome</keyword>
<feature type="transmembrane region" description="Helical" evidence="8">
    <location>
        <begin position="115"/>
        <end position="134"/>
    </location>
</feature>
<evidence type="ECO:0000256" key="3">
    <source>
        <dbReference type="ARBA" id="ARBA00021903"/>
    </source>
</evidence>
<dbReference type="GO" id="GO:0005886">
    <property type="term" value="C:plasma membrane"/>
    <property type="evidence" value="ECO:0007669"/>
    <property type="project" value="UniProtKB-SubCell"/>
</dbReference>
<evidence type="ECO:0000256" key="2">
    <source>
        <dbReference type="ARBA" id="ARBA00005632"/>
    </source>
</evidence>
<dbReference type="Proteomes" id="UP000027866">
    <property type="component" value="Unassembled WGS sequence"/>
</dbReference>
<dbReference type="EMBL" id="JMIX01000004">
    <property type="protein sequence ID" value="KEO96673.1"/>
    <property type="molecule type" value="Genomic_DNA"/>
</dbReference>
<proteinExistence type="inferred from homology"/>
<evidence type="ECO:0000256" key="1">
    <source>
        <dbReference type="ARBA" id="ARBA00004429"/>
    </source>
</evidence>
<dbReference type="Pfam" id="PF06146">
    <property type="entry name" value="PsiE"/>
    <property type="match status" value="1"/>
</dbReference>
<dbReference type="OrthoDB" id="9792470at2"/>
<dbReference type="RefSeq" id="WP_051697721.1">
    <property type="nucleotide sequence ID" value="NZ_JMIX01000004.1"/>
</dbReference>